<name>A0A081BRC3_9BACT</name>
<feature type="binding site" evidence="17">
    <location>
        <position position="386"/>
    </location>
    <ligand>
        <name>substrate</name>
    </ligand>
</feature>
<feature type="active site" description="Proton donor" evidence="16">
    <location>
        <position position="413"/>
    </location>
</feature>
<evidence type="ECO:0000256" key="11">
    <source>
        <dbReference type="ARBA" id="ARBA00022837"/>
    </source>
</evidence>
<comment type="cofactor">
    <cofactor evidence="3">
        <name>Co(2+)</name>
        <dbReference type="ChEBI" id="CHEBI:48828"/>
    </cofactor>
</comment>
<dbReference type="GO" id="GO:0004802">
    <property type="term" value="F:transketolase activity"/>
    <property type="evidence" value="ECO:0007669"/>
    <property type="project" value="UniProtKB-UniRule"/>
</dbReference>
<dbReference type="Proteomes" id="UP000030700">
    <property type="component" value="Unassembled WGS sequence"/>
</dbReference>
<evidence type="ECO:0000256" key="12">
    <source>
        <dbReference type="ARBA" id="ARBA00022842"/>
    </source>
</evidence>
<evidence type="ECO:0000256" key="21">
    <source>
        <dbReference type="RuleBase" id="RU004996"/>
    </source>
</evidence>
<evidence type="ECO:0000256" key="20">
    <source>
        <dbReference type="PIRSR" id="PIRSR605478-5"/>
    </source>
</evidence>
<evidence type="ECO:0000256" key="2">
    <source>
        <dbReference type="ARBA" id="ARBA00001936"/>
    </source>
</evidence>
<keyword evidence="12 19" id="KW-0460">Magnesium</keyword>
<feature type="binding site" evidence="18">
    <location>
        <position position="439"/>
    </location>
    <ligand>
        <name>thiamine diphosphate</name>
        <dbReference type="ChEBI" id="CHEBI:58937"/>
    </ligand>
</feature>
<feature type="binding site" evidence="17">
    <location>
        <position position="471"/>
    </location>
    <ligand>
        <name>substrate</name>
    </ligand>
</feature>
<dbReference type="FunFam" id="3.40.50.920:FF:000003">
    <property type="entry name" value="Transketolase"/>
    <property type="match status" value="1"/>
</dbReference>
<evidence type="ECO:0000256" key="14">
    <source>
        <dbReference type="ARBA" id="ARBA00049473"/>
    </source>
</evidence>
<feature type="binding site" evidence="18">
    <location>
        <begin position="118"/>
        <end position="120"/>
    </location>
    <ligand>
        <name>thiamine diphosphate</name>
        <dbReference type="ChEBI" id="CHEBI:58937"/>
    </ligand>
</feature>
<gene>
    <name evidence="23" type="ORF">U14_05231</name>
</gene>
<dbReference type="STRING" id="1499966.U14_05231"/>
<feature type="binding site" evidence="19">
    <location>
        <position position="191"/>
    </location>
    <ligand>
        <name>Mg(2+)</name>
        <dbReference type="ChEBI" id="CHEBI:18420"/>
    </ligand>
</feature>
<feature type="binding site" evidence="17">
    <location>
        <position position="265"/>
    </location>
    <ligand>
        <name>substrate</name>
    </ligand>
</feature>
<dbReference type="GO" id="GO:0006098">
    <property type="term" value="P:pentose-phosphate shunt"/>
    <property type="evidence" value="ECO:0007669"/>
    <property type="project" value="TreeGrafter"/>
</dbReference>
<feature type="domain" description="Transketolase-like pyrimidine-binding" evidence="22">
    <location>
        <begin position="356"/>
        <end position="527"/>
    </location>
</feature>
<evidence type="ECO:0000256" key="7">
    <source>
        <dbReference type="ARBA" id="ARBA00013152"/>
    </source>
</evidence>
<keyword evidence="10 19" id="KW-0479">Metal-binding</keyword>
<dbReference type="HOGENOM" id="CLU_009227_0_0_0"/>
<comment type="similarity">
    <text evidence="5 21">Belongs to the transketolase family.</text>
</comment>
<feature type="binding site" evidence="19">
    <location>
        <position position="159"/>
    </location>
    <ligand>
        <name>Mg(2+)</name>
        <dbReference type="ChEBI" id="CHEBI:18420"/>
    </ligand>
</feature>
<dbReference type="GO" id="GO:0046872">
    <property type="term" value="F:metal ion binding"/>
    <property type="evidence" value="ECO:0007669"/>
    <property type="project" value="UniProtKB-KW"/>
</dbReference>
<dbReference type="AlphaFoldDB" id="A0A081BRC3"/>
<comment type="function">
    <text evidence="4 21">Catalyzes the transfer of a two-carbon ketol group from a ketose donor to an aldose acceptor, via a covalent intermediate with the cofactor thiamine pyrophosphate.</text>
</comment>
<sequence>MIDQKVLDTLCINTIRTLAMDGVQKANSGHPGAPMGMAPMAYTIWTRFLKHNPNNPKWADRDRFVLSGGHACMLIYSLLYLTGYDMPLDELKKFRQWGSKTPGHPEYGHVPGVEATTGPLGQGLSMAVGMAIAERMLAARFNRPEHEIVDHYTYVMAGDGDMMEGVASEAASLAGHLKLNKLICLYDDNSITIDGPTSLAFTEDVAKRFEAYGWHVRRIEHGDDPQSIFAAIDAAKKETSRPSLICVKTHIGHGSPNKQDSHEAHGAPLGVEEVKLTKEALGWPSQEPFFVPEDALAHFRKCVERGAEWEKSWNERFAAYATAYPDAAKEWEMMMSKAVPEGWEQLIPAFAPDKPQATRVVSGQVLNAIVKVIPSLVGGSADLAPSNNTYLKGYGDIQATDFSGRNFRFGVREHGMGAIMNGLALHGGFIPYGGTFLVFSDYMRPTVRLAALMEQQVVYVFTHDSIGLGEDGPTHQPIEHIASLRMIPNLFVMRPADATETVAAWKVALERKNGPTVLALCRQNLPILDRSKYPSADMVAKGAYILSDSEKTPDVILIATGSEVSLALKAQQALAEKKIAARVVSMPCCELFEQQPQSYKDEVLPPAVTARVAIEAGVTIGWYKYVGTTGAVIGIDSFGASAPANILFEKFGFTVDNIVATVTKVLA</sequence>
<dbReference type="PANTHER" id="PTHR43522">
    <property type="entry name" value="TRANSKETOLASE"/>
    <property type="match status" value="1"/>
</dbReference>
<dbReference type="FunFam" id="3.40.50.970:FF:000076">
    <property type="entry name" value="Transketolase"/>
    <property type="match status" value="1"/>
</dbReference>
<dbReference type="PANTHER" id="PTHR43522:SF2">
    <property type="entry name" value="TRANSKETOLASE 1-RELATED"/>
    <property type="match status" value="1"/>
</dbReference>
<dbReference type="GO" id="GO:0005829">
    <property type="term" value="C:cytosol"/>
    <property type="evidence" value="ECO:0007669"/>
    <property type="project" value="TreeGrafter"/>
</dbReference>
<feature type="binding site" evidence="17">
    <location>
        <position position="30"/>
    </location>
    <ligand>
        <name>substrate</name>
    </ligand>
</feature>
<dbReference type="Pfam" id="PF02779">
    <property type="entry name" value="Transket_pyr"/>
    <property type="match status" value="1"/>
</dbReference>
<feature type="binding site" evidence="18">
    <location>
        <position position="160"/>
    </location>
    <ligand>
        <name>thiamine diphosphate</name>
        <dbReference type="ChEBI" id="CHEBI:58937"/>
    </ligand>
</feature>
<dbReference type="SMART" id="SM00861">
    <property type="entry name" value="Transket_pyr"/>
    <property type="match status" value="1"/>
</dbReference>
<dbReference type="InterPro" id="IPR020826">
    <property type="entry name" value="Transketolase_BS"/>
</dbReference>
<evidence type="ECO:0000256" key="6">
    <source>
        <dbReference type="ARBA" id="ARBA00011738"/>
    </source>
</evidence>
<reference evidence="23" key="1">
    <citation type="journal article" date="2015" name="PeerJ">
        <title>First genomic representation of candidate bacterial phylum KSB3 points to enhanced environmental sensing as a trigger of wastewater bulking.</title>
        <authorList>
            <person name="Sekiguchi Y."/>
            <person name="Ohashi A."/>
            <person name="Parks D.H."/>
            <person name="Yamauchi T."/>
            <person name="Tyson G.W."/>
            <person name="Hugenholtz P."/>
        </authorList>
    </citation>
    <scope>NUCLEOTIDE SEQUENCE [LARGE SCALE GENOMIC DNA]</scope>
</reference>
<dbReference type="CDD" id="cd02012">
    <property type="entry name" value="TPP_TK"/>
    <property type="match status" value="1"/>
</dbReference>
<proteinExistence type="inferred from homology"/>
<feature type="binding site" evidence="18">
    <location>
        <position position="189"/>
    </location>
    <ligand>
        <name>thiamine diphosphate</name>
        <dbReference type="ChEBI" id="CHEBI:58937"/>
    </ligand>
</feature>
<dbReference type="InterPro" id="IPR033247">
    <property type="entry name" value="Transketolase_fam"/>
</dbReference>
<dbReference type="Pfam" id="PF22613">
    <property type="entry name" value="Transketolase_C_1"/>
    <property type="match status" value="1"/>
</dbReference>
<evidence type="ECO:0000256" key="16">
    <source>
        <dbReference type="PIRSR" id="PIRSR605478-1"/>
    </source>
</evidence>
<feature type="binding site" evidence="17">
    <location>
        <position position="475"/>
    </location>
    <ligand>
        <name>substrate</name>
    </ligand>
</feature>
<feature type="site" description="Important for catalytic activity" evidence="20">
    <location>
        <position position="30"/>
    </location>
</feature>
<evidence type="ECO:0000256" key="8">
    <source>
        <dbReference type="ARBA" id="ARBA00016662"/>
    </source>
</evidence>
<accession>A0A081BRC3</accession>
<evidence type="ECO:0000256" key="19">
    <source>
        <dbReference type="PIRSR" id="PIRSR605478-4"/>
    </source>
</evidence>
<comment type="catalytic activity">
    <reaction evidence="14 21">
        <text>D-sedoheptulose 7-phosphate + D-glyceraldehyde 3-phosphate = aldehydo-D-ribose 5-phosphate + D-xylulose 5-phosphate</text>
        <dbReference type="Rhea" id="RHEA:10508"/>
        <dbReference type="ChEBI" id="CHEBI:57483"/>
        <dbReference type="ChEBI" id="CHEBI:57737"/>
        <dbReference type="ChEBI" id="CHEBI:58273"/>
        <dbReference type="ChEBI" id="CHEBI:59776"/>
        <dbReference type="EC" id="2.2.1.1"/>
    </reaction>
</comment>
<dbReference type="InterPro" id="IPR049557">
    <property type="entry name" value="Transketolase_CS"/>
</dbReference>
<evidence type="ECO:0000256" key="15">
    <source>
        <dbReference type="NCBIfam" id="TIGR00232"/>
    </source>
</evidence>
<feature type="site" description="Important for catalytic activity" evidence="20">
    <location>
        <position position="265"/>
    </location>
</feature>
<dbReference type="EC" id="2.2.1.1" evidence="7 15"/>
<feature type="binding site" evidence="18">
    <location>
        <position position="70"/>
    </location>
    <ligand>
        <name>thiamine diphosphate</name>
        <dbReference type="ChEBI" id="CHEBI:58937"/>
    </ligand>
</feature>
<dbReference type="InterPro" id="IPR005475">
    <property type="entry name" value="Transketolase-like_Pyr-bd"/>
</dbReference>
<dbReference type="InterPro" id="IPR009014">
    <property type="entry name" value="Transketo_C/PFOR_II"/>
</dbReference>
<evidence type="ECO:0000256" key="17">
    <source>
        <dbReference type="PIRSR" id="PIRSR605478-2"/>
    </source>
</evidence>
<evidence type="ECO:0000256" key="4">
    <source>
        <dbReference type="ARBA" id="ARBA00002931"/>
    </source>
</evidence>
<keyword evidence="9 21" id="KW-0808">Transferase</keyword>
<dbReference type="InterPro" id="IPR005474">
    <property type="entry name" value="Transketolase_N"/>
</dbReference>
<feature type="binding site" evidence="17">
    <location>
        <position position="359"/>
    </location>
    <ligand>
        <name>substrate</name>
    </ligand>
</feature>
<evidence type="ECO:0000256" key="10">
    <source>
        <dbReference type="ARBA" id="ARBA00022723"/>
    </source>
</evidence>
<dbReference type="PROSITE" id="PS00801">
    <property type="entry name" value="TRANSKETOLASE_1"/>
    <property type="match status" value="1"/>
</dbReference>
<evidence type="ECO:0000259" key="22">
    <source>
        <dbReference type="SMART" id="SM00861"/>
    </source>
</evidence>
<dbReference type="InterPro" id="IPR055152">
    <property type="entry name" value="Transketolase-like_C_2"/>
</dbReference>
<comment type="cofactor">
    <cofactor evidence="19">
        <name>Mg(2+)</name>
        <dbReference type="ChEBI" id="CHEBI:18420"/>
    </cofactor>
    <text evidence="19">Binds 1 Mg(2+) ion per subunit. Can also utilize other divalent metal cations, such as Ca(2+), Mn(2+) and Co(2+).</text>
</comment>
<evidence type="ECO:0000256" key="3">
    <source>
        <dbReference type="ARBA" id="ARBA00001941"/>
    </source>
</evidence>
<feature type="binding site" evidence="17">
    <location>
        <position position="463"/>
    </location>
    <ligand>
        <name>substrate</name>
    </ligand>
</feature>
<dbReference type="SUPFAM" id="SSF52518">
    <property type="entry name" value="Thiamin diphosphate-binding fold (THDP-binding)"/>
    <property type="match status" value="2"/>
</dbReference>
<feature type="binding site" evidence="19">
    <location>
        <position position="189"/>
    </location>
    <ligand>
        <name>Mg(2+)</name>
        <dbReference type="ChEBI" id="CHEBI:18420"/>
    </ligand>
</feature>
<evidence type="ECO:0000256" key="1">
    <source>
        <dbReference type="ARBA" id="ARBA00001913"/>
    </source>
</evidence>
<dbReference type="NCBIfam" id="TIGR00232">
    <property type="entry name" value="tktlase_bact"/>
    <property type="match status" value="1"/>
</dbReference>
<evidence type="ECO:0000313" key="24">
    <source>
        <dbReference type="Proteomes" id="UP000030700"/>
    </source>
</evidence>
<dbReference type="EMBL" id="DF820460">
    <property type="protein sequence ID" value="GAK53954.1"/>
    <property type="molecule type" value="Genomic_DNA"/>
</dbReference>
<dbReference type="Pfam" id="PF00456">
    <property type="entry name" value="Transketolase_N"/>
    <property type="match status" value="1"/>
</dbReference>
<dbReference type="SUPFAM" id="SSF52922">
    <property type="entry name" value="TK C-terminal domain-like"/>
    <property type="match status" value="1"/>
</dbReference>
<dbReference type="Gene3D" id="3.40.50.920">
    <property type="match status" value="1"/>
</dbReference>
<dbReference type="InterPro" id="IPR029061">
    <property type="entry name" value="THDP-binding"/>
</dbReference>
<dbReference type="FunFam" id="3.40.50.970:FF:000004">
    <property type="entry name" value="Transketolase"/>
    <property type="match status" value="1"/>
</dbReference>
<dbReference type="CDD" id="cd07033">
    <property type="entry name" value="TPP_PYR_DXS_TK_like"/>
    <property type="match status" value="1"/>
</dbReference>
<comment type="cofactor">
    <cofactor evidence="21">
        <name>Mg(2+)</name>
        <dbReference type="ChEBI" id="CHEBI:18420"/>
    </cofactor>
    <cofactor evidence="21">
        <name>Ca(2+)</name>
        <dbReference type="ChEBI" id="CHEBI:29108"/>
    </cofactor>
    <cofactor evidence="21">
        <name>Mn(2+)</name>
        <dbReference type="ChEBI" id="CHEBI:29035"/>
    </cofactor>
    <cofactor evidence="21">
        <name>Co(2+)</name>
        <dbReference type="ChEBI" id="CHEBI:48828"/>
    </cofactor>
    <text evidence="21">Binds 1 Mg(2+) ion per subunit. Can also utilize other divalent metal cations, such as Ca(2+), Mn(2+) and Co(2+).</text>
</comment>
<evidence type="ECO:0000256" key="13">
    <source>
        <dbReference type="ARBA" id="ARBA00023052"/>
    </source>
</evidence>
<dbReference type="InterPro" id="IPR005478">
    <property type="entry name" value="Transketolase_bac-like"/>
</dbReference>
<comment type="subunit">
    <text evidence="6 21">Homodimer.</text>
</comment>
<organism evidence="23">
    <name type="scientific">Candidatus Moduliflexus flocculans</name>
    <dbReference type="NCBI Taxonomy" id="1499966"/>
    <lineage>
        <taxon>Bacteria</taxon>
        <taxon>Candidatus Moduliflexota</taxon>
        <taxon>Candidatus Moduliflexia</taxon>
        <taxon>Candidatus Moduliflexales</taxon>
        <taxon>Candidatus Moduliflexaceae</taxon>
    </lineage>
</organism>
<dbReference type="PROSITE" id="PS00802">
    <property type="entry name" value="TRANSKETOLASE_2"/>
    <property type="match status" value="1"/>
</dbReference>
<feature type="binding site" evidence="18">
    <location>
        <position position="265"/>
    </location>
    <ligand>
        <name>thiamine diphosphate</name>
        <dbReference type="ChEBI" id="CHEBI:58937"/>
    </ligand>
</feature>
<keyword evidence="11 21" id="KW-0106">Calcium</keyword>
<evidence type="ECO:0000313" key="23">
    <source>
        <dbReference type="EMBL" id="GAK53954.1"/>
    </source>
</evidence>
<evidence type="ECO:0000256" key="9">
    <source>
        <dbReference type="ARBA" id="ARBA00022679"/>
    </source>
</evidence>
<evidence type="ECO:0000256" key="5">
    <source>
        <dbReference type="ARBA" id="ARBA00007131"/>
    </source>
</evidence>
<protein>
    <recommendedName>
        <fullName evidence="8 15">Transketolase</fullName>
        <ecNumber evidence="7 15">2.2.1.1</ecNumber>
    </recommendedName>
</protein>
<comment type="cofactor">
    <cofactor evidence="1">
        <name>Ca(2+)</name>
        <dbReference type="ChEBI" id="CHEBI:29108"/>
    </cofactor>
</comment>
<keyword evidence="13 18" id="KW-0786">Thiamine pyrophosphate</keyword>
<comment type="cofactor">
    <cofactor evidence="2">
        <name>Mn(2+)</name>
        <dbReference type="ChEBI" id="CHEBI:29035"/>
    </cofactor>
</comment>
<evidence type="ECO:0000256" key="18">
    <source>
        <dbReference type="PIRSR" id="PIRSR605478-3"/>
    </source>
</evidence>
<dbReference type="Gene3D" id="3.40.50.970">
    <property type="match status" value="2"/>
</dbReference>
<keyword evidence="24" id="KW-1185">Reference proteome</keyword>
<comment type="cofactor">
    <cofactor evidence="18">
        <name>thiamine diphosphate</name>
        <dbReference type="ChEBI" id="CHEBI:58937"/>
    </cofactor>
    <text evidence="18">Binds 1 thiamine pyrophosphate per subunit. During the reaction, the substrate forms a covalent intermediate with the cofactor.</text>
</comment>
<feature type="binding site" evidence="17">
    <location>
        <position position="522"/>
    </location>
    <ligand>
        <name>substrate</name>
    </ligand>
</feature>